<proteinExistence type="predicted"/>
<evidence type="ECO:0000313" key="3">
    <source>
        <dbReference type="Proteomes" id="UP000305282"/>
    </source>
</evidence>
<accession>A0A4S5EIS5</accession>
<gene>
    <name evidence="2" type="ORF">E7Y31_15140</name>
</gene>
<evidence type="ECO:0000313" key="2">
    <source>
        <dbReference type="EMBL" id="THJ71700.1"/>
    </source>
</evidence>
<dbReference type="Proteomes" id="UP000305282">
    <property type="component" value="Unassembled WGS sequence"/>
</dbReference>
<keyword evidence="3" id="KW-1185">Reference proteome</keyword>
<sequence length="164" mass="17322">MLARRQRSKDGYRRPEYPTASPDPSSGSWPARRAGSSAPVATSPPTHWSGARSTGLDPSSQRASLGGCGTGTEVRRGADRVSRSEGQIDEIAVAVVGTSELVEVTITWAGGYQTHGQATHPVGRDGEAVARGCSTARRGRGGVRRRPHQRSVDLGHGLPRLCLT</sequence>
<evidence type="ECO:0000256" key="1">
    <source>
        <dbReference type="SAM" id="MobiDB-lite"/>
    </source>
</evidence>
<comment type="caution">
    <text evidence="2">The sequence shown here is derived from an EMBL/GenBank/DDBJ whole genome shotgun (WGS) entry which is preliminary data.</text>
</comment>
<organism evidence="2 3">
    <name type="scientific">Candidatus Frankia alpina</name>
    <dbReference type="NCBI Taxonomy" id="2699483"/>
    <lineage>
        <taxon>Bacteria</taxon>
        <taxon>Bacillati</taxon>
        <taxon>Actinomycetota</taxon>
        <taxon>Actinomycetes</taxon>
        <taxon>Frankiales</taxon>
        <taxon>Frankiaceae</taxon>
        <taxon>Frankia</taxon>
    </lineage>
</organism>
<feature type="region of interest" description="Disordered" evidence="1">
    <location>
        <begin position="1"/>
        <end position="84"/>
    </location>
</feature>
<dbReference type="EMBL" id="SSXH01000393">
    <property type="protein sequence ID" value="THJ71700.1"/>
    <property type="molecule type" value="Genomic_DNA"/>
</dbReference>
<dbReference type="AlphaFoldDB" id="A0A4S5EIS5"/>
<feature type="compositionally biased region" description="Basic and acidic residues" evidence="1">
    <location>
        <begin position="73"/>
        <end position="83"/>
    </location>
</feature>
<reference evidence="2 3" key="1">
    <citation type="submission" date="2019-04" db="EMBL/GenBank/DDBJ databases">
        <title>Draft genome sequences for three unisolated Alnus-infective Frankia Sp+ strains, AgTrS, AiOr and AvVan, the first sequenced Frankia strains able to sporulate in-planta.</title>
        <authorList>
            <person name="Bethencourt L."/>
            <person name="Vautrin F."/>
            <person name="Taib N."/>
            <person name="Dubost A."/>
            <person name="Castro-Garcia L."/>
            <person name="Imbaud O."/>
            <person name="Abrouk D."/>
            <person name="Fournier P."/>
            <person name="Briolay J."/>
            <person name="Nguyen A."/>
            <person name="Normand P."/>
            <person name="Fernandez M.P."/>
            <person name="Brochier-Armanet C."/>
            <person name="Herrera-Belaroussi A."/>
        </authorList>
    </citation>
    <scope>NUCLEOTIDE SEQUENCE [LARGE SCALE GENOMIC DNA]</scope>
    <source>
        <strain evidence="2 3">AvVan</strain>
    </source>
</reference>
<protein>
    <submittedName>
        <fullName evidence="2">Uncharacterized protein</fullName>
    </submittedName>
</protein>
<name>A0A4S5EIS5_9ACTN</name>